<dbReference type="EMBL" id="JBCDNA010000001">
    <property type="protein sequence ID" value="MEL4455685.1"/>
    <property type="molecule type" value="Genomic_DNA"/>
</dbReference>
<proteinExistence type="predicted"/>
<feature type="transmembrane region" description="Helical" evidence="1">
    <location>
        <begin position="84"/>
        <end position="101"/>
    </location>
</feature>
<comment type="caution">
    <text evidence="2">The sequence shown here is derived from an EMBL/GenBank/DDBJ whole genome shotgun (WGS) entry which is preliminary data.</text>
</comment>
<organism evidence="2 3">
    <name type="scientific">Lutimonas vermicola</name>
    <dbReference type="NCBI Taxonomy" id="414288"/>
    <lineage>
        <taxon>Bacteria</taxon>
        <taxon>Pseudomonadati</taxon>
        <taxon>Bacteroidota</taxon>
        <taxon>Flavobacteriia</taxon>
        <taxon>Flavobacteriales</taxon>
        <taxon>Flavobacteriaceae</taxon>
        <taxon>Lutimonas</taxon>
    </lineage>
</organism>
<sequence length="167" mass="18618">MKEDKKIDKLIRESLKIEQPSADFTDKIMNQIEMADAKQEEALGSLLKKNALESPSLNFTARVMAEVEKVSVKVADKPIISKKAWAFIMMFVASIFVYVLLTGEKNAAASQAIDGTMKKVDNLLSNSMTFDLPAILTSPLFGLSFFALSSLLFLDYFIKNRKLSVNI</sequence>
<keyword evidence="1" id="KW-1133">Transmembrane helix</keyword>
<accession>A0ABU9L1K0</accession>
<keyword evidence="1" id="KW-0812">Transmembrane</keyword>
<feature type="transmembrane region" description="Helical" evidence="1">
    <location>
        <begin position="132"/>
        <end position="154"/>
    </location>
</feature>
<evidence type="ECO:0000313" key="3">
    <source>
        <dbReference type="Proteomes" id="UP001474120"/>
    </source>
</evidence>
<dbReference type="RefSeq" id="WP_342159568.1">
    <property type="nucleotide sequence ID" value="NZ_JBCDNA010000001.1"/>
</dbReference>
<protein>
    <recommendedName>
        <fullName evidence="4">DUF1700 domain-containing protein</fullName>
    </recommendedName>
</protein>
<evidence type="ECO:0000256" key="1">
    <source>
        <dbReference type="SAM" id="Phobius"/>
    </source>
</evidence>
<evidence type="ECO:0000313" key="2">
    <source>
        <dbReference type="EMBL" id="MEL4455685.1"/>
    </source>
</evidence>
<name>A0ABU9L1K0_9FLAO</name>
<reference evidence="2 3" key="1">
    <citation type="submission" date="2024-04" db="EMBL/GenBank/DDBJ databases">
        <title>whole genome sequencing of Lutimonas vermicola strain IMCC1616.</title>
        <authorList>
            <person name="Bae S.S."/>
        </authorList>
    </citation>
    <scope>NUCLEOTIDE SEQUENCE [LARGE SCALE GENOMIC DNA]</scope>
    <source>
        <strain evidence="2 3">IMCC1616</strain>
    </source>
</reference>
<keyword evidence="1" id="KW-0472">Membrane</keyword>
<evidence type="ECO:0008006" key="4">
    <source>
        <dbReference type="Google" id="ProtNLM"/>
    </source>
</evidence>
<keyword evidence="3" id="KW-1185">Reference proteome</keyword>
<dbReference type="Proteomes" id="UP001474120">
    <property type="component" value="Unassembled WGS sequence"/>
</dbReference>
<gene>
    <name evidence="2" type="ORF">AABB81_07240</name>
</gene>